<proteinExistence type="inferred from homology"/>
<evidence type="ECO:0000313" key="11">
    <source>
        <dbReference type="Proteomes" id="UP000325113"/>
    </source>
</evidence>
<dbReference type="InterPro" id="IPR014038">
    <property type="entry name" value="EF1B_bsu/dsu_GNE"/>
</dbReference>
<dbReference type="GO" id="GO:0005829">
    <property type="term" value="C:cytosol"/>
    <property type="evidence" value="ECO:0007669"/>
    <property type="project" value="TreeGrafter"/>
</dbReference>
<dbReference type="SMART" id="SM00888">
    <property type="entry name" value="EF1_GNE"/>
    <property type="match status" value="1"/>
</dbReference>
<dbReference type="Proteomes" id="UP000322899">
    <property type="component" value="Unassembled WGS sequence"/>
</dbReference>
<dbReference type="Proteomes" id="UP000324907">
    <property type="component" value="Unassembled WGS sequence"/>
</dbReference>
<dbReference type="PANTHER" id="PTHR11595">
    <property type="entry name" value="EF-HAND AND COILED-COIL DOMAIN-CONTAINING FAMILY MEMBER"/>
    <property type="match status" value="1"/>
</dbReference>
<dbReference type="EMBL" id="VLTO01000009">
    <property type="protein sequence ID" value="KAA0176301.1"/>
    <property type="molecule type" value="Genomic_DNA"/>
</dbReference>
<evidence type="ECO:0000313" key="7">
    <source>
        <dbReference type="EMBL" id="KAA0169362.1"/>
    </source>
</evidence>
<dbReference type="InterPro" id="IPR049720">
    <property type="entry name" value="EF1B_bsu/dsu"/>
</dbReference>
<dbReference type="PANTHER" id="PTHR11595:SF21">
    <property type="entry name" value="ELONGATION FACTOR 1-BETA"/>
    <property type="match status" value="1"/>
</dbReference>
<gene>
    <name evidence="8" type="ORF">FNF27_02357</name>
    <name evidence="7" type="ORF">FNF28_02143</name>
    <name evidence="6" type="ORF">FNF31_00633</name>
</gene>
<dbReference type="EMBL" id="VLTL01000023">
    <property type="protein sequence ID" value="KAA0169362.1"/>
    <property type="molecule type" value="Genomic_DNA"/>
</dbReference>
<dbReference type="OrthoDB" id="331763at2759"/>
<evidence type="ECO:0000256" key="2">
    <source>
        <dbReference type="ARBA" id="ARBA00022768"/>
    </source>
</evidence>
<dbReference type="InterPro" id="IPR036282">
    <property type="entry name" value="Glutathione-S-Trfase_C_sf"/>
</dbReference>
<feature type="region of interest" description="Disordered" evidence="4">
    <location>
        <begin position="92"/>
        <end position="119"/>
    </location>
</feature>
<comment type="caution">
    <text evidence="7">The sequence shown here is derived from an EMBL/GenBank/DDBJ whole genome shotgun (WGS) entry which is preliminary data.</text>
</comment>
<dbReference type="FunFam" id="3.30.70.60:FF:000001">
    <property type="entry name" value="Elongation factor 1-beta 1 like"/>
    <property type="match status" value="1"/>
</dbReference>
<evidence type="ECO:0000313" key="8">
    <source>
        <dbReference type="EMBL" id="KAA0176301.1"/>
    </source>
</evidence>
<dbReference type="GO" id="GO:0003746">
    <property type="term" value="F:translation elongation factor activity"/>
    <property type="evidence" value="ECO:0007669"/>
    <property type="project" value="UniProtKB-KW"/>
</dbReference>
<evidence type="ECO:0000256" key="3">
    <source>
        <dbReference type="ARBA" id="ARBA00022917"/>
    </source>
</evidence>
<dbReference type="SUPFAM" id="SSF54984">
    <property type="entry name" value="eEF-1beta-like"/>
    <property type="match status" value="1"/>
</dbReference>
<dbReference type="Gene3D" id="3.30.70.60">
    <property type="match status" value="1"/>
</dbReference>
<accession>A0A5A8DV64</accession>
<dbReference type="SUPFAM" id="SSF47616">
    <property type="entry name" value="GST C-terminal domain-like"/>
    <property type="match status" value="1"/>
</dbReference>
<dbReference type="InterPro" id="IPR036219">
    <property type="entry name" value="eEF-1beta-like_sf"/>
</dbReference>
<dbReference type="GO" id="GO:0005853">
    <property type="term" value="C:eukaryotic translation elongation factor 1 complex"/>
    <property type="evidence" value="ECO:0007669"/>
    <property type="project" value="InterPro"/>
</dbReference>
<dbReference type="CDD" id="cd00292">
    <property type="entry name" value="EF1B"/>
    <property type="match status" value="1"/>
</dbReference>
<dbReference type="Pfam" id="PF00736">
    <property type="entry name" value="EF1_GNE"/>
    <property type="match status" value="1"/>
</dbReference>
<keyword evidence="3" id="KW-0648">Protein biosynthesis</keyword>
<feature type="compositionally biased region" description="Acidic residues" evidence="4">
    <location>
        <begin position="100"/>
        <end position="119"/>
    </location>
</feature>
<evidence type="ECO:0000313" key="9">
    <source>
        <dbReference type="Proteomes" id="UP000322899"/>
    </source>
</evidence>
<reference evidence="9 10" key="1">
    <citation type="submission" date="2019-07" db="EMBL/GenBank/DDBJ databases">
        <title>Genomes of Cafeteria roenbergensis.</title>
        <authorList>
            <person name="Fischer M.G."/>
            <person name="Hackl T."/>
            <person name="Roman M."/>
        </authorList>
    </citation>
    <scope>NUCLEOTIDE SEQUENCE [LARGE SCALE GENOMIC DNA]</scope>
    <source>
        <strain evidence="6 11">Cflag</strain>
        <strain evidence="8 9">E4-10P</strain>
        <strain evidence="7 10">RCC970-E3</strain>
    </source>
</reference>
<dbReference type="Gene3D" id="1.20.1050.130">
    <property type="match status" value="1"/>
</dbReference>
<evidence type="ECO:0000313" key="6">
    <source>
        <dbReference type="EMBL" id="KAA0168135.1"/>
    </source>
</evidence>
<evidence type="ECO:0000313" key="10">
    <source>
        <dbReference type="Proteomes" id="UP000324907"/>
    </source>
</evidence>
<feature type="domain" description="Translation elongation factor EF1B beta/delta subunit guanine nucleotide exchange" evidence="5">
    <location>
        <begin position="149"/>
        <end position="235"/>
    </location>
</feature>
<name>A0A5A8DV64_CAFRO</name>
<sequence length="236" mass="24823">MAVSIVFNTATDAGLAELNEFMVARSYLVGFSATQADVALVAAIGKCPSADKFPHLARYYNHINALTAAAKGSLAAGVKVVAGAATAAASGAGGKKAADSDDEDDDDEGDDLFDGSDDDSEVDVLDLKAKAAAAAAAASGKIKKKKIEKTSVVWEVKPAEVETDLDEVEAKIRAITQEGLRWGQEFKKVPVAFGIVKLVISAVVEDEKTSLTDIEEEIESWEEVGSLDQLDMQKVT</sequence>
<protein>
    <recommendedName>
        <fullName evidence="5">Translation elongation factor EF1B beta/delta subunit guanine nucleotide exchange domain-containing protein</fullName>
    </recommendedName>
</protein>
<evidence type="ECO:0000256" key="1">
    <source>
        <dbReference type="ARBA" id="ARBA00007411"/>
    </source>
</evidence>
<dbReference type="InterPro" id="IPR014717">
    <property type="entry name" value="Transl_elong_EF1B/ribsomal_bS6"/>
</dbReference>
<organism evidence="7 10">
    <name type="scientific">Cafeteria roenbergensis</name>
    <name type="common">Marine flagellate</name>
    <dbReference type="NCBI Taxonomy" id="33653"/>
    <lineage>
        <taxon>Eukaryota</taxon>
        <taxon>Sar</taxon>
        <taxon>Stramenopiles</taxon>
        <taxon>Bigyra</taxon>
        <taxon>Opalozoa</taxon>
        <taxon>Bicosoecida</taxon>
        <taxon>Cafeteriaceae</taxon>
        <taxon>Cafeteria</taxon>
    </lineage>
</organism>
<evidence type="ECO:0000256" key="4">
    <source>
        <dbReference type="SAM" id="MobiDB-lite"/>
    </source>
</evidence>
<dbReference type="Proteomes" id="UP000325113">
    <property type="component" value="Unassembled WGS sequence"/>
</dbReference>
<evidence type="ECO:0000259" key="5">
    <source>
        <dbReference type="SMART" id="SM00888"/>
    </source>
</evidence>
<dbReference type="AlphaFoldDB" id="A0A5A8DV64"/>
<comment type="similarity">
    <text evidence="1">Belongs to the EF-1-beta/EF-1-delta family.</text>
</comment>
<keyword evidence="2" id="KW-0251">Elongation factor</keyword>
<dbReference type="GO" id="GO:0005085">
    <property type="term" value="F:guanyl-nucleotide exchange factor activity"/>
    <property type="evidence" value="ECO:0007669"/>
    <property type="project" value="TreeGrafter"/>
</dbReference>
<dbReference type="EMBL" id="VLTM01000003">
    <property type="protein sequence ID" value="KAA0168135.1"/>
    <property type="molecule type" value="Genomic_DNA"/>
</dbReference>